<protein>
    <submittedName>
        <fullName evidence="1">NYN domain-containing protein</fullName>
    </submittedName>
</protein>
<proteinExistence type="predicted"/>
<dbReference type="Proteomes" id="UP000790377">
    <property type="component" value="Unassembled WGS sequence"/>
</dbReference>
<organism evidence="1 2">
    <name type="scientific">Hygrophoropsis aurantiaca</name>
    <dbReference type="NCBI Taxonomy" id="72124"/>
    <lineage>
        <taxon>Eukaryota</taxon>
        <taxon>Fungi</taxon>
        <taxon>Dikarya</taxon>
        <taxon>Basidiomycota</taxon>
        <taxon>Agaricomycotina</taxon>
        <taxon>Agaricomycetes</taxon>
        <taxon>Agaricomycetidae</taxon>
        <taxon>Boletales</taxon>
        <taxon>Coniophorineae</taxon>
        <taxon>Hygrophoropsidaceae</taxon>
        <taxon>Hygrophoropsis</taxon>
    </lineage>
</organism>
<comment type="caution">
    <text evidence="1">The sequence shown here is derived from an EMBL/GenBank/DDBJ whole genome shotgun (WGS) entry which is preliminary data.</text>
</comment>
<evidence type="ECO:0000313" key="2">
    <source>
        <dbReference type="Proteomes" id="UP000790377"/>
    </source>
</evidence>
<accession>A0ACB8AS40</accession>
<sequence>MSETQDVAIFWDYENCSPPSSLLGYDIVNNIRRMAHVFGSVNTFKAYLGLSDQSVKSTSLRSELQSSGVSLIDCPHNGRKDVADKMILVDMLTFAIDHPAPATIVLITGDRDYAYAVSTLRLRRYRVVLIVPPAVHSSLQAQASIIVDWSFGILGRRIDQTTSPVRQPRTLSGGVPASYEKPLGGITSAVPGSPTIPNHFKPCTTSAHSTQTEDNDGTAVNAPDIARIMKALGLDDDYGGESEDESSINFMEGNKLSSESFVGKQDASRRRFELDYPPDGIPMNTLNSAKTSRISSNSSPCGMPSISTLSASKELPSTSIKPTTPIPFWREAQALPVPVQATAPPNNPPPTGLAMELAPSHFQELINQLLLAREKGVLRPLRMHIAIDLVKADKTVYKRAGVAKFGQFVGLAEKLGLVQLGGYEADAWIALHPDWFKTDSNEENDPPQWPVELTSGTCSFKHVPVHFQPVAKCLTQLRNKGVQRPLRSSVGLMLGPAVYARAGVKTFKDYLALAEQASIVQRGGRDGHAWVSLHASLLP</sequence>
<dbReference type="EMBL" id="MU267594">
    <property type="protein sequence ID" value="KAH7916025.1"/>
    <property type="molecule type" value="Genomic_DNA"/>
</dbReference>
<name>A0ACB8AS40_9AGAM</name>
<keyword evidence="2" id="KW-1185">Reference proteome</keyword>
<reference evidence="1" key="1">
    <citation type="journal article" date="2021" name="New Phytol.">
        <title>Evolutionary innovations through gain and loss of genes in the ectomycorrhizal Boletales.</title>
        <authorList>
            <person name="Wu G."/>
            <person name="Miyauchi S."/>
            <person name="Morin E."/>
            <person name="Kuo A."/>
            <person name="Drula E."/>
            <person name="Varga T."/>
            <person name="Kohler A."/>
            <person name="Feng B."/>
            <person name="Cao Y."/>
            <person name="Lipzen A."/>
            <person name="Daum C."/>
            <person name="Hundley H."/>
            <person name="Pangilinan J."/>
            <person name="Johnson J."/>
            <person name="Barry K."/>
            <person name="LaButti K."/>
            <person name="Ng V."/>
            <person name="Ahrendt S."/>
            <person name="Min B."/>
            <person name="Choi I.G."/>
            <person name="Park H."/>
            <person name="Plett J.M."/>
            <person name="Magnuson J."/>
            <person name="Spatafora J.W."/>
            <person name="Nagy L.G."/>
            <person name="Henrissat B."/>
            <person name="Grigoriev I.V."/>
            <person name="Yang Z.L."/>
            <person name="Xu J."/>
            <person name="Martin F.M."/>
        </authorList>
    </citation>
    <scope>NUCLEOTIDE SEQUENCE</scope>
    <source>
        <strain evidence="1">ATCC 28755</strain>
    </source>
</reference>
<evidence type="ECO:0000313" key="1">
    <source>
        <dbReference type="EMBL" id="KAH7916025.1"/>
    </source>
</evidence>
<gene>
    <name evidence="1" type="ORF">BJ138DRAFT_996685</name>
</gene>